<evidence type="ECO:0000313" key="2">
    <source>
        <dbReference type="EMBL" id="KAB1973073.1"/>
    </source>
</evidence>
<organism evidence="2 3">
    <name type="scientific">Streptomyces triticiradicis</name>
    <dbReference type="NCBI Taxonomy" id="2651189"/>
    <lineage>
        <taxon>Bacteria</taxon>
        <taxon>Bacillati</taxon>
        <taxon>Actinomycetota</taxon>
        <taxon>Actinomycetes</taxon>
        <taxon>Kitasatosporales</taxon>
        <taxon>Streptomycetaceae</taxon>
        <taxon>Streptomyces</taxon>
    </lineage>
</organism>
<dbReference type="Proteomes" id="UP000442990">
    <property type="component" value="Unassembled WGS sequence"/>
</dbReference>
<sequence length="129" mass="13614">MGLIIYIPASIDSDTADQAQIDASAADWGDVLGYEASHAAKEQRFEADSDKRIAEEDKTFGAVLITLGIAIGASRWAVRPAATGQHAPQPVAAGPAPVADELAKLADLREQGILSDTEFEQQKNRLLGG</sequence>
<dbReference type="EMBL" id="WBKG01000093">
    <property type="protein sequence ID" value="KAB1973073.1"/>
    <property type="molecule type" value="Genomic_DNA"/>
</dbReference>
<feature type="domain" description="SHOCT" evidence="1">
    <location>
        <begin position="100"/>
        <end position="127"/>
    </location>
</feature>
<proteinExistence type="predicted"/>
<protein>
    <submittedName>
        <fullName evidence="2">SHOCT domain-containing protein</fullName>
    </submittedName>
</protein>
<comment type="caution">
    <text evidence="2">The sequence shown here is derived from an EMBL/GenBank/DDBJ whole genome shotgun (WGS) entry which is preliminary data.</text>
</comment>
<reference evidence="2 3" key="1">
    <citation type="submission" date="2019-09" db="EMBL/GenBank/DDBJ databases">
        <title>Isolation and identification of active actinomycetes.</title>
        <authorList>
            <person name="Yu Z."/>
            <person name="Han C."/>
            <person name="Yu B."/>
        </authorList>
    </citation>
    <scope>NUCLEOTIDE SEQUENCE [LARGE SCALE GENOMIC DNA]</scope>
    <source>
        <strain evidence="2 3">NEAU-H2</strain>
    </source>
</reference>
<accession>A0A7J5D123</accession>
<dbReference type="AlphaFoldDB" id="A0A7J5D123"/>
<dbReference type="InterPro" id="IPR018649">
    <property type="entry name" value="SHOCT"/>
</dbReference>
<evidence type="ECO:0000313" key="3">
    <source>
        <dbReference type="Proteomes" id="UP000442990"/>
    </source>
</evidence>
<gene>
    <name evidence="2" type="ORF">F8144_44305</name>
</gene>
<keyword evidence="3" id="KW-1185">Reference proteome</keyword>
<evidence type="ECO:0000259" key="1">
    <source>
        <dbReference type="Pfam" id="PF09851"/>
    </source>
</evidence>
<name>A0A7J5D123_9ACTN</name>
<dbReference type="Pfam" id="PF09851">
    <property type="entry name" value="SHOCT"/>
    <property type="match status" value="1"/>
</dbReference>